<evidence type="ECO:0000313" key="1">
    <source>
        <dbReference type="EMBL" id="QSS65473.1"/>
    </source>
</evidence>
<sequence length="55" mass="6400">MVGLTVSRKLTLVSEWTCRYRKHDPKGIRRNGNNFVADDKLWKWVLESLNQAGLV</sequence>
<evidence type="ECO:0000313" key="2">
    <source>
        <dbReference type="Proteomes" id="UP000663671"/>
    </source>
</evidence>
<dbReference type="OrthoDB" id="3800738at2759"/>
<protein>
    <submittedName>
        <fullName evidence="1">Uncharacterized protein</fullName>
    </submittedName>
</protein>
<dbReference type="EMBL" id="CP069115">
    <property type="protein sequence ID" value="QSS65473.1"/>
    <property type="molecule type" value="Genomic_DNA"/>
</dbReference>
<organism evidence="1 2">
    <name type="scientific">Ajellomyces capsulatus</name>
    <name type="common">Darling's disease fungus</name>
    <name type="synonym">Histoplasma capsulatum</name>
    <dbReference type="NCBI Taxonomy" id="5037"/>
    <lineage>
        <taxon>Eukaryota</taxon>
        <taxon>Fungi</taxon>
        <taxon>Dikarya</taxon>
        <taxon>Ascomycota</taxon>
        <taxon>Pezizomycotina</taxon>
        <taxon>Eurotiomycetes</taxon>
        <taxon>Eurotiomycetidae</taxon>
        <taxon>Onygenales</taxon>
        <taxon>Ajellomycetaceae</taxon>
        <taxon>Histoplasma</taxon>
    </lineage>
</organism>
<dbReference type="VEuPathDB" id="FungiDB:I7I51_06316"/>
<dbReference type="AlphaFoldDB" id="A0A8A1MLE8"/>
<accession>A0A8A1MLE8</accession>
<gene>
    <name evidence="1" type="ORF">I7I51_06316</name>
</gene>
<dbReference type="Proteomes" id="UP000663671">
    <property type="component" value="Chromosome 3"/>
</dbReference>
<reference evidence="1" key="1">
    <citation type="submission" date="2021-01" db="EMBL/GenBank/DDBJ databases">
        <title>Chromosome-level genome assembly of a human fungal pathogen reveals clustering of transcriptionally co-regulated genes.</title>
        <authorList>
            <person name="Voorhies M."/>
            <person name="Cohen S."/>
            <person name="Shea T.P."/>
            <person name="Petrus S."/>
            <person name="Munoz J.F."/>
            <person name="Poplawski S."/>
            <person name="Goldman W.E."/>
            <person name="Michael T."/>
            <person name="Cuomo C.A."/>
            <person name="Sil A."/>
            <person name="Beyhan S."/>
        </authorList>
    </citation>
    <scope>NUCLEOTIDE SEQUENCE</scope>
    <source>
        <strain evidence="1">WU24</strain>
    </source>
</reference>
<proteinExistence type="predicted"/>
<name>A0A8A1MLE8_AJECA</name>